<name>A0A3S0ZPZ8_ELYCH</name>
<keyword evidence="4" id="KW-0336">GPI-anchor</keyword>
<evidence type="ECO:0000256" key="9">
    <source>
        <dbReference type="ARBA" id="ARBA00023207"/>
    </source>
</evidence>
<evidence type="ECO:0000256" key="7">
    <source>
        <dbReference type="ARBA" id="ARBA00023136"/>
    </source>
</evidence>
<evidence type="ECO:0000256" key="8">
    <source>
        <dbReference type="ARBA" id="ARBA00023180"/>
    </source>
</evidence>
<keyword evidence="12" id="KW-1185">Reference proteome</keyword>
<dbReference type="GO" id="GO:0005886">
    <property type="term" value="C:plasma membrane"/>
    <property type="evidence" value="ECO:0007669"/>
    <property type="project" value="UniProtKB-SubCell"/>
</dbReference>
<dbReference type="GO" id="GO:0009966">
    <property type="term" value="P:regulation of signal transduction"/>
    <property type="evidence" value="ECO:0007669"/>
    <property type="project" value="InterPro"/>
</dbReference>
<protein>
    <submittedName>
        <fullName evidence="11">Uncharacterized protein</fullName>
    </submittedName>
</protein>
<dbReference type="OrthoDB" id="6149291at2759"/>
<sequence>MNLCDQPVPKVVDGYARGSVSVYEDLLSSGSSLTASGHGDRAQSVRGDLALLVRELEESKGFLLELPDTLCRAAGHYDQEMDSDTCWNGTTVGRYMYSVPEENMISQVQHNKEVKVTLAFDAEVVNIKEKLEHMRR</sequence>
<comment type="caution">
    <text evidence="11">The sequence shown here is derived from an EMBL/GenBank/DDBJ whole genome shotgun (WGS) entry which is preliminary data.</text>
</comment>
<evidence type="ECO:0000256" key="1">
    <source>
        <dbReference type="ARBA" id="ARBA00004609"/>
    </source>
</evidence>
<gene>
    <name evidence="11" type="ORF">EGW08_019648</name>
</gene>
<dbReference type="AlphaFoldDB" id="A0A3S0ZPZ8"/>
<keyword evidence="5" id="KW-0732">Signal</keyword>
<keyword evidence="3" id="KW-1003">Cell membrane</keyword>
<dbReference type="Proteomes" id="UP000271974">
    <property type="component" value="Unassembled WGS sequence"/>
</dbReference>
<dbReference type="EMBL" id="RQTK01001046">
    <property type="protein sequence ID" value="RUS72593.1"/>
    <property type="molecule type" value="Genomic_DNA"/>
</dbReference>
<dbReference type="Pfam" id="PF01153">
    <property type="entry name" value="Glypican"/>
    <property type="match status" value="1"/>
</dbReference>
<keyword evidence="8" id="KW-0325">Glycoprotein</keyword>
<keyword evidence="6" id="KW-0654">Proteoglycan</keyword>
<feature type="non-terminal residue" evidence="11">
    <location>
        <position position="136"/>
    </location>
</feature>
<evidence type="ECO:0000313" key="12">
    <source>
        <dbReference type="Proteomes" id="UP000271974"/>
    </source>
</evidence>
<evidence type="ECO:0000256" key="2">
    <source>
        <dbReference type="ARBA" id="ARBA00010260"/>
    </source>
</evidence>
<evidence type="ECO:0000256" key="6">
    <source>
        <dbReference type="ARBA" id="ARBA00022974"/>
    </source>
</evidence>
<keyword evidence="7" id="KW-0472">Membrane</keyword>
<evidence type="ECO:0000256" key="10">
    <source>
        <dbReference type="ARBA" id="ARBA00023288"/>
    </source>
</evidence>
<keyword evidence="10" id="KW-0449">Lipoprotein</keyword>
<keyword evidence="9" id="KW-0357">Heparan sulfate</keyword>
<dbReference type="GO" id="GO:0098552">
    <property type="term" value="C:side of membrane"/>
    <property type="evidence" value="ECO:0007669"/>
    <property type="project" value="UniProtKB-KW"/>
</dbReference>
<organism evidence="11 12">
    <name type="scientific">Elysia chlorotica</name>
    <name type="common">Eastern emerald elysia</name>
    <name type="synonym">Sea slug</name>
    <dbReference type="NCBI Taxonomy" id="188477"/>
    <lineage>
        <taxon>Eukaryota</taxon>
        <taxon>Metazoa</taxon>
        <taxon>Spiralia</taxon>
        <taxon>Lophotrochozoa</taxon>
        <taxon>Mollusca</taxon>
        <taxon>Gastropoda</taxon>
        <taxon>Heterobranchia</taxon>
        <taxon>Euthyneura</taxon>
        <taxon>Panpulmonata</taxon>
        <taxon>Sacoglossa</taxon>
        <taxon>Placobranchoidea</taxon>
        <taxon>Plakobranchidae</taxon>
        <taxon>Elysia</taxon>
    </lineage>
</organism>
<proteinExistence type="inferred from homology"/>
<reference evidence="11 12" key="1">
    <citation type="submission" date="2019-01" db="EMBL/GenBank/DDBJ databases">
        <title>A draft genome assembly of the solar-powered sea slug Elysia chlorotica.</title>
        <authorList>
            <person name="Cai H."/>
            <person name="Li Q."/>
            <person name="Fang X."/>
            <person name="Li J."/>
            <person name="Curtis N.E."/>
            <person name="Altenburger A."/>
            <person name="Shibata T."/>
            <person name="Feng M."/>
            <person name="Maeda T."/>
            <person name="Schwartz J.A."/>
            <person name="Shigenobu S."/>
            <person name="Lundholm N."/>
            <person name="Nishiyama T."/>
            <person name="Yang H."/>
            <person name="Hasebe M."/>
            <person name="Li S."/>
            <person name="Pierce S.K."/>
            <person name="Wang J."/>
        </authorList>
    </citation>
    <scope>NUCLEOTIDE SEQUENCE [LARGE SCALE GENOMIC DNA]</scope>
    <source>
        <strain evidence="11">EC2010</strain>
        <tissue evidence="11">Whole organism of an adult</tissue>
    </source>
</reference>
<comment type="similarity">
    <text evidence="2">Belongs to the glypican family.</text>
</comment>
<evidence type="ECO:0000256" key="4">
    <source>
        <dbReference type="ARBA" id="ARBA00022622"/>
    </source>
</evidence>
<accession>A0A3S0ZPZ8</accession>
<dbReference type="InterPro" id="IPR001863">
    <property type="entry name" value="Glypican"/>
</dbReference>
<comment type="subcellular location">
    <subcellularLocation>
        <location evidence="1">Cell membrane</location>
        <topology evidence="1">Lipid-anchor</topology>
        <topology evidence="1">GPI-anchor</topology>
    </subcellularLocation>
</comment>
<evidence type="ECO:0000256" key="5">
    <source>
        <dbReference type="ARBA" id="ARBA00022729"/>
    </source>
</evidence>
<evidence type="ECO:0000256" key="3">
    <source>
        <dbReference type="ARBA" id="ARBA00022475"/>
    </source>
</evidence>
<evidence type="ECO:0000313" key="11">
    <source>
        <dbReference type="EMBL" id="RUS72593.1"/>
    </source>
</evidence>